<dbReference type="EMBL" id="LSYV01000002">
    <property type="protein sequence ID" value="KXZ56578.1"/>
    <property type="molecule type" value="Genomic_DNA"/>
</dbReference>
<sequence length="889" mass="92503">MGDSNAASPAAADAPAPELSKFSLGEDHPMVPHRLHLTHRLSELWGLFDDPAVTVVDNYPPATPEQLRRFHTDEYIAFLEYLDTLDLGSMSVEEQQELFGDDLALFGLSVCRPPGEGKAEEEEEAAAAAAAAAGEGGEEGKAGASGAEGANGSIKAEPGAGGDAATAARQQQYDAMQQHQLQQQKQQQVKAELAARAAAAKATAKAEAKAVAPPAPNLNDIVVPPQLVQLATQILFKLAPMGSNQLTPAQQQQLLMYLRQQQLQLQQRHAQLVGQAAGPGRAYGSGNGARPAVTMVRPGQAPGGGGGGKKRKAEGGKGGKKKSRRRRSSYSDDDEEEEEMSDDDDGGAAKAEGGEGAAAGEGGEGATVAAGGRGTARRAAATAVAALTNAAAGSIQAARDLASGACDVAVHWGGGMHHGMPYRAFGFCYVNDLVLAVLELMAVCGRVLYIDIDVHHGDGVETAFKKSEKVLSISLHKWDDGRMQASIDTLNHGKPQRPVFFPGTGKKNDLGEGQGKYFTVNVPLQDDITDESYFHVYKAVVQTAFDRFKPQAVVLQCGCDSVAGDKLGRFNLSIRGHARCVELVRDLCRSGGNPNGPANPNAKWKVPLLVTGGGGYTPPLVARCWTLETAVLLGKELGEEMPPAVAASPDLADLGPSYFKEPGLSRPPRGPFHMCLDTILLPGLHKQMDSDYSLSRLGAYLTSNMQRINIKEPGAQAAAGDAAGKDGDAKDAAKDGKEGGKEAAADAKPPPKSRSRKSNAGPGVHDPLKHLTAPVGYPDAEEYIQDQKERVAAGAPWAAKMPPPPVPKGRKSGAGAGGSGGKKEEKAAGDATKPAAGGKKEADKGSKKEKEAAAAAAAAEPAAAAPHVPGLPTIMPYKPKTEAAAPASQ</sequence>
<comment type="caution">
    <text evidence="3">The sequence shown here is derived from an EMBL/GenBank/DDBJ whole genome shotgun (WGS) entry which is preliminary data.</text>
</comment>
<dbReference type="InterPro" id="IPR037138">
    <property type="entry name" value="His_deacetylse_dom_sf"/>
</dbReference>
<feature type="region of interest" description="Disordered" evidence="1">
    <location>
        <begin position="276"/>
        <end position="371"/>
    </location>
</feature>
<feature type="region of interest" description="Disordered" evidence="1">
    <location>
        <begin position="114"/>
        <end position="181"/>
    </location>
</feature>
<gene>
    <name evidence="3" type="ORF">GPECTOR_1g52</name>
</gene>
<dbReference type="Gene3D" id="3.40.800.20">
    <property type="entry name" value="Histone deacetylase domain"/>
    <property type="match status" value="2"/>
</dbReference>
<dbReference type="PANTHER" id="PTHR10625">
    <property type="entry name" value="HISTONE DEACETYLASE HDAC1-RELATED"/>
    <property type="match status" value="1"/>
</dbReference>
<evidence type="ECO:0000256" key="1">
    <source>
        <dbReference type="SAM" id="MobiDB-lite"/>
    </source>
</evidence>
<dbReference type="SUPFAM" id="SSF52768">
    <property type="entry name" value="Arginase/deacetylase"/>
    <property type="match status" value="2"/>
</dbReference>
<dbReference type="InterPro" id="IPR023801">
    <property type="entry name" value="His_deacetylse_dom"/>
</dbReference>
<feature type="compositionally biased region" description="Low complexity" evidence="1">
    <location>
        <begin position="1"/>
        <end position="17"/>
    </location>
</feature>
<dbReference type="GO" id="GO:0004407">
    <property type="term" value="F:histone deacetylase activity"/>
    <property type="evidence" value="ECO:0007669"/>
    <property type="project" value="TreeGrafter"/>
</dbReference>
<evidence type="ECO:0000259" key="2">
    <source>
        <dbReference type="Pfam" id="PF00850"/>
    </source>
</evidence>
<dbReference type="Pfam" id="PF00850">
    <property type="entry name" value="Hist_deacetyl"/>
    <property type="match status" value="1"/>
</dbReference>
<dbReference type="PANTHER" id="PTHR10625:SF44">
    <property type="entry name" value="HISTONE DEACETYLASE 19"/>
    <property type="match status" value="1"/>
</dbReference>
<feature type="region of interest" description="Disordered" evidence="1">
    <location>
        <begin position="1"/>
        <end position="25"/>
    </location>
</feature>
<feature type="region of interest" description="Disordered" evidence="1">
    <location>
        <begin position="787"/>
        <end position="889"/>
    </location>
</feature>
<evidence type="ECO:0000313" key="4">
    <source>
        <dbReference type="Proteomes" id="UP000075714"/>
    </source>
</evidence>
<dbReference type="InterPro" id="IPR023696">
    <property type="entry name" value="Ureohydrolase_dom_sf"/>
</dbReference>
<dbReference type="Proteomes" id="UP000075714">
    <property type="component" value="Unassembled WGS sequence"/>
</dbReference>
<feature type="domain" description="Histone deacetylase" evidence="2">
    <location>
        <begin position="383"/>
        <end position="631"/>
    </location>
</feature>
<proteinExistence type="predicted"/>
<evidence type="ECO:0000313" key="3">
    <source>
        <dbReference type="EMBL" id="KXZ56578.1"/>
    </source>
</evidence>
<accession>A0A150H427</accession>
<dbReference type="OrthoDB" id="538089at2759"/>
<reference evidence="4" key="1">
    <citation type="journal article" date="2016" name="Nat. Commun.">
        <title>The Gonium pectorale genome demonstrates co-option of cell cycle regulation during the evolution of multicellularity.</title>
        <authorList>
            <person name="Hanschen E.R."/>
            <person name="Marriage T.N."/>
            <person name="Ferris P.J."/>
            <person name="Hamaji T."/>
            <person name="Toyoda A."/>
            <person name="Fujiyama A."/>
            <person name="Neme R."/>
            <person name="Noguchi H."/>
            <person name="Minakuchi Y."/>
            <person name="Suzuki M."/>
            <person name="Kawai-Toyooka H."/>
            <person name="Smith D.R."/>
            <person name="Sparks H."/>
            <person name="Anderson J."/>
            <person name="Bakaric R."/>
            <person name="Luria V."/>
            <person name="Karger A."/>
            <person name="Kirschner M.W."/>
            <person name="Durand P.M."/>
            <person name="Michod R.E."/>
            <person name="Nozaki H."/>
            <person name="Olson B.J."/>
        </authorList>
    </citation>
    <scope>NUCLEOTIDE SEQUENCE [LARGE SCALE GENOMIC DNA]</scope>
    <source>
        <strain evidence="4">NIES-2863</strain>
    </source>
</reference>
<organism evidence="3 4">
    <name type="scientific">Gonium pectorale</name>
    <name type="common">Green alga</name>
    <dbReference type="NCBI Taxonomy" id="33097"/>
    <lineage>
        <taxon>Eukaryota</taxon>
        <taxon>Viridiplantae</taxon>
        <taxon>Chlorophyta</taxon>
        <taxon>core chlorophytes</taxon>
        <taxon>Chlorophyceae</taxon>
        <taxon>CS clade</taxon>
        <taxon>Chlamydomonadales</taxon>
        <taxon>Volvocaceae</taxon>
        <taxon>Gonium</taxon>
    </lineage>
</organism>
<name>A0A150H427_GONPE</name>
<feature type="region of interest" description="Disordered" evidence="1">
    <location>
        <begin position="714"/>
        <end position="774"/>
    </location>
</feature>
<protein>
    <recommendedName>
        <fullName evidence="2">Histone deacetylase domain-containing protein</fullName>
    </recommendedName>
</protein>
<dbReference type="AlphaFoldDB" id="A0A150H427"/>
<feature type="compositionally biased region" description="Acidic residues" evidence="1">
    <location>
        <begin position="331"/>
        <end position="346"/>
    </location>
</feature>
<dbReference type="InterPro" id="IPR000286">
    <property type="entry name" value="HDACs"/>
</dbReference>
<dbReference type="GO" id="GO:0040029">
    <property type="term" value="P:epigenetic regulation of gene expression"/>
    <property type="evidence" value="ECO:0007669"/>
    <property type="project" value="TreeGrafter"/>
</dbReference>
<keyword evidence="4" id="KW-1185">Reference proteome</keyword>
<dbReference type="PRINTS" id="PR01270">
    <property type="entry name" value="HDASUPER"/>
</dbReference>
<dbReference type="STRING" id="33097.A0A150H427"/>
<feature type="compositionally biased region" description="Gly residues" evidence="1">
    <location>
        <begin position="354"/>
        <end position="365"/>
    </location>
</feature>
<feature type="compositionally biased region" description="Low complexity" evidence="1">
    <location>
        <begin position="170"/>
        <end position="181"/>
    </location>
</feature>
<feature type="compositionally biased region" description="Basic residues" evidence="1">
    <location>
        <begin position="308"/>
        <end position="328"/>
    </location>
</feature>
<feature type="compositionally biased region" description="Basic and acidic residues" evidence="1">
    <location>
        <begin position="838"/>
        <end position="852"/>
    </location>
</feature>
<feature type="compositionally biased region" description="Low complexity" evidence="1">
    <location>
        <begin position="853"/>
        <end position="866"/>
    </location>
</feature>
<feature type="compositionally biased region" description="Basic and acidic residues" evidence="1">
    <location>
        <begin position="723"/>
        <end position="745"/>
    </location>
</feature>